<evidence type="ECO:0000313" key="2">
    <source>
        <dbReference type="EMBL" id="OAA46688.1"/>
    </source>
</evidence>
<accession>A0A162JN99</accession>
<dbReference type="Gene3D" id="3.40.630.30">
    <property type="match status" value="1"/>
</dbReference>
<keyword evidence="3" id="KW-1185">Reference proteome</keyword>
<dbReference type="AlphaFoldDB" id="A0A162JN99"/>
<dbReference type="SUPFAM" id="SSF55729">
    <property type="entry name" value="Acyl-CoA N-acyltransferases (Nat)"/>
    <property type="match status" value="1"/>
</dbReference>
<keyword evidence="2" id="KW-0012">Acyltransferase</keyword>
<sequence length="185" mass="20555">MACVPVVNRKRHLIGLRKLVFGATYEKEVARDDGFWRQRLSRPSTTTFVAVRNQDHRVLSSLTLVRGTQPSSVLAMAAGLVPEERDKDSKTLLHWAVNAVYTAVDARRQGIAKAVFEKALAFSFSTAEAEGKSCLVSILAREENEVAIDMYLRMGFIDLSYVEDDGNAVLYMFKARPEPEGAESA</sequence>
<dbReference type="Pfam" id="PF00583">
    <property type="entry name" value="Acetyltransf_1"/>
    <property type="match status" value="1"/>
</dbReference>
<dbReference type="GO" id="GO:0016747">
    <property type="term" value="F:acyltransferase activity, transferring groups other than amino-acyl groups"/>
    <property type="evidence" value="ECO:0007669"/>
    <property type="project" value="InterPro"/>
</dbReference>
<dbReference type="EMBL" id="AZHA01000007">
    <property type="protein sequence ID" value="OAA46688.1"/>
    <property type="molecule type" value="Genomic_DNA"/>
</dbReference>
<comment type="caution">
    <text evidence="2">The sequence shown here is derived from an EMBL/GenBank/DDBJ whole genome shotgun (WGS) entry which is preliminary data.</text>
</comment>
<gene>
    <name evidence="2" type="ORF">BBO_03243</name>
</gene>
<keyword evidence="2" id="KW-0808">Transferase</keyword>
<dbReference type="InterPro" id="IPR000182">
    <property type="entry name" value="GNAT_dom"/>
</dbReference>
<organism evidence="2 3">
    <name type="scientific">Beauveria brongniartii RCEF 3172</name>
    <dbReference type="NCBI Taxonomy" id="1081107"/>
    <lineage>
        <taxon>Eukaryota</taxon>
        <taxon>Fungi</taxon>
        <taxon>Dikarya</taxon>
        <taxon>Ascomycota</taxon>
        <taxon>Pezizomycotina</taxon>
        <taxon>Sordariomycetes</taxon>
        <taxon>Hypocreomycetidae</taxon>
        <taxon>Hypocreales</taxon>
        <taxon>Cordycipitaceae</taxon>
        <taxon>Beauveria</taxon>
        <taxon>Beauveria brongniartii</taxon>
    </lineage>
</organism>
<dbReference type="OrthoDB" id="41532at2759"/>
<dbReference type="Proteomes" id="UP000076863">
    <property type="component" value="Unassembled WGS sequence"/>
</dbReference>
<protein>
    <submittedName>
        <fullName evidence="2">Acyl-CoA N-acyltransferase</fullName>
    </submittedName>
</protein>
<name>A0A162JN99_9HYPO</name>
<evidence type="ECO:0000313" key="3">
    <source>
        <dbReference type="Proteomes" id="UP000076863"/>
    </source>
</evidence>
<reference evidence="2 3" key="1">
    <citation type="journal article" date="2016" name="Genome Biol. Evol.">
        <title>Divergent and convergent evolution of fungal pathogenicity.</title>
        <authorList>
            <person name="Shang Y."/>
            <person name="Xiao G."/>
            <person name="Zheng P."/>
            <person name="Cen K."/>
            <person name="Zhan S."/>
            <person name="Wang C."/>
        </authorList>
    </citation>
    <scope>NUCLEOTIDE SEQUENCE [LARGE SCALE GENOMIC DNA]</scope>
    <source>
        <strain evidence="2 3">RCEF 3172</strain>
    </source>
</reference>
<evidence type="ECO:0000259" key="1">
    <source>
        <dbReference type="PROSITE" id="PS51186"/>
    </source>
</evidence>
<feature type="domain" description="N-acetyltransferase" evidence="1">
    <location>
        <begin position="1"/>
        <end position="177"/>
    </location>
</feature>
<dbReference type="InterPro" id="IPR016181">
    <property type="entry name" value="Acyl_CoA_acyltransferase"/>
</dbReference>
<proteinExistence type="predicted"/>
<dbReference type="PROSITE" id="PS51186">
    <property type="entry name" value="GNAT"/>
    <property type="match status" value="1"/>
</dbReference>